<comment type="caution">
    <text evidence="1">The sequence shown here is derived from an EMBL/GenBank/DDBJ whole genome shotgun (WGS) entry which is preliminary data.</text>
</comment>
<name>A0ACA9KIT6_9GLOM</name>
<reference evidence="1" key="1">
    <citation type="submission" date="2021-06" db="EMBL/GenBank/DDBJ databases">
        <authorList>
            <person name="Kallberg Y."/>
            <person name="Tangrot J."/>
            <person name="Rosling A."/>
        </authorList>
    </citation>
    <scope>NUCLEOTIDE SEQUENCE</scope>
    <source>
        <strain evidence="1">CL356</strain>
    </source>
</reference>
<gene>
    <name evidence="1" type="ORF">ACOLOM_LOCUS1799</name>
</gene>
<dbReference type="Proteomes" id="UP000789525">
    <property type="component" value="Unassembled WGS sequence"/>
</dbReference>
<organism evidence="1 2">
    <name type="scientific">Acaulospora colombiana</name>
    <dbReference type="NCBI Taxonomy" id="27376"/>
    <lineage>
        <taxon>Eukaryota</taxon>
        <taxon>Fungi</taxon>
        <taxon>Fungi incertae sedis</taxon>
        <taxon>Mucoromycota</taxon>
        <taxon>Glomeromycotina</taxon>
        <taxon>Glomeromycetes</taxon>
        <taxon>Diversisporales</taxon>
        <taxon>Acaulosporaceae</taxon>
        <taxon>Acaulospora</taxon>
    </lineage>
</organism>
<keyword evidence="2" id="KW-1185">Reference proteome</keyword>
<evidence type="ECO:0000313" key="1">
    <source>
        <dbReference type="EMBL" id="CAG8476000.1"/>
    </source>
</evidence>
<sequence>MGNSLNKSSQKPVNNYHELRPQIDDNEKDRRHLAHNIVREMFGGNFSAPVEDILQTRNAQVLEVGCGPGTWVLEMSSDYRGNTFIGLDMLSLAPETKPFCVQFVIGDILKGGPETMRVFNSLINTLRPKGVNPSIVLRVPEFMQNMNLEDIQTVKRVFPGNPGVED</sequence>
<proteinExistence type="predicted"/>
<dbReference type="EMBL" id="CAJVPT010002128">
    <property type="protein sequence ID" value="CAG8476000.1"/>
    <property type="molecule type" value="Genomic_DNA"/>
</dbReference>
<protein>
    <submittedName>
        <fullName evidence="1">15569_t:CDS:1</fullName>
    </submittedName>
</protein>
<evidence type="ECO:0000313" key="2">
    <source>
        <dbReference type="Proteomes" id="UP000789525"/>
    </source>
</evidence>
<accession>A0ACA9KIT6</accession>